<gene>
    <name evidence="2" type="ORF">SKAU_G00280220</name>
</gene>
<feature type="signal peptide" evidence="1">
    <location>
        <begin position="1"/>
        <end position="17"/>
    </location>
</feature>
<dbReference type="AlphaFoldDB" id="A0A9Q1EWY3"/>
<evidence type="ECO:0000256" key="1">
    <source>
        <dbReference type="SAM" id="SignalP"/>
    </source>
</evidence>
<dbReference type="Proteomes" id="UP001152622">
    <property type="component" value="Chromosome 11"/>
</dbReference>
<comment type="caution">
    <text evidence="2">The sequence shown here is derived from an EMBL/GenBank/DDBJ whole genome shotgun (WGS) entry which is preliminary data.</text>
</comment>
<feature type="chain" id="PRO_5040434249" description="Secreted protein" evidence="1">
    <location>
        <begin position="18"/>
        <end position="145"/>
    </location>
</feature>
<evidence type="ECO:0008006" key="4">
    <source>
        <dbReference type="Google" id="ProtNLM"/>
    </source>
</evidence>
<name>A0A9Q1EWY3_SYNKA</name>
<accession>A0A9Q1EWY3</accession>
<reference evidence="2" key="1">
    <citation type="journal article" date="2023" name="Science">
        <title>Genome structures resolve the early diversification of teleost fishes.</title>
        <authorList>
            <person name="Parey E."/>
            <person name="Louis A."/>
            <person name="Montfort J."/>
            <person name="Bouchez O."/>
            <person name="Roques C."/>
            <person name="Iampietro C."/>
            <person name="Lluch J."/>
            <person name="Castinel A."/>
            <person name="Donnadieu C."/>
            <person name="Desvignes T."/>
            <person name="Floi Bucao C."/>
            <person name="Jouanno E."/>
            <person name="Wen M."/>
            <person name="Mejri S."/>
            <person name="Dirks R."/>
            <person name="Jansen H."/>
            <person name="Henkel C."/>
            <person name="Chen W.J."/>
            <person name="Zahm M."/>
            <person name="Cabau C."/>
            <person name="Klopp C."/>
            <person name="Thompson A.W."/>
            <person name="Robinson-Rechavi M."/>
            <person name="Braasch I."/>
            <person name="Lecointre G."/>
            <person name="Bobe J."/>
            <person name="Postlethwait J.H."/>
            <person name="Berthelot C."/>
            <person name="Roest Crollius H."/>
            <person name="Guiguen Y."/>
        </authorList>
    </citation>
    <scope>NUCLEOTIDE SEQUENCE</scope>
    <source>
        <strain evidence="2">WJC10195</strain>
    </source>
</reference>
<keyword evidence="3" id="KW-1185">Reference proteome</keyword>
<protein>
    <recommendedName>
        <fullName evidence="4">Secreted protein</fullName>
    </recommendedName>
</protein>
<organism evidence="2 3">
    <name type="scientific">Synaphobranchus kaupii</name>
    <name type="common">Kaup's arrowtooth eel</name>
    <dbReference type="NCBI Taxonomy" id="118154"/>
    <lineage>
        <taxon>Eukaryota</taxon>
        <taxon>Metazoa</taxon>
        <taxon>Chordata</taxon>
        <taxon>Craniata</taxon>
        <taxon>Vertebrata</taxon>
        <taxon>Euteleostomi</taxon>
        <taxon>Actinopterygii</taxon>
        <taxon>Neopterygii</taxon>
        <taxon>Teleostei</taxon>
        <taxon>Anguilliformes</taxon>
        <taxon>Synaphobranchidae</taxon>
        <taxon>Synaphobranchus</taxon>
    </lineage>
</organism>
<proteinExistence type="predicted"/>
<sequence length="145" mass="16283">MCLLFAISTLFAKLCTCLSTAWLARCCALPLRLTAASLMLDWVGRSVGPANYKHVRHKTPLLYVVFLSEMFTANSSVRANRRFRSFQSSYPAIQNRLSLQWKAMEMDILPLCFYSIKLVDASRGDTKVTPLYACGPHPTSVTVDK</sequence>
<evidence type="ECO:0000313" key="2">
    <source>
        <dbReference type="EMBL" id="KAJ8346621.1"/>
    </source>
</evidence>
<evidence type="ECO:0000313" key="3">
    <source>
        <dbReference type="Proteomes" id="UP001152622"/>
    </source>
</evidence>
<keyword evidence="1" id="KW-0732">Signal</keyword>
<dbReference type="EMBL" id="JAINUF010000011">
    <property type="protein sequence ID" value="KAJ8346621.1"/>
    <property type="molecule type" value="Genomic_DNA"/>
</dbReference>